<dbReference type="SMART" id="SM01322">
    <property type="entry name" value="YaeQ"/>
    <property type="match status" value="1"/>
</dbReference>
<dbReference type="SUPFAM" id="SSF52980">
    <property type="entry name" value="Restriction endonuclease-like"/>
    <property type="match status" value="1"/>
</dbReference>
<dbReference type="Proteomes" id="UP001595962">
    <property type="component" value="Unassembled WGS sequence"/>
</dbReference>
<dbReference type="Gene3D" id="3.10.640.10">
    <property type="entry name" value="Restriction endonuclease-like alpha-beta roll domain"/>
    <property type="match status" value="1"/>
</dbReference>
<dbReference type="InterPro" id="IPR011335">
    <property type="entry name" value="Restrct_endonuc-II-like"/>
</dbReference>
<protein>
    <submittedName>
        <fullName evidence="1">YaeQ family protein</fullName>
    </submittedName>
</protein>
<sequence>MRQLLNCAGKAGTLAAIFDSRAVFMALKATIHKAQLQVSDLSRHHYQEYQLTLARHPSETEERLMLRLLAFALCADEQLQFGKGISDDDEAALAITGLDGQCQLWIELGLPEERRLRKASHKAKQVLLLAYGGSAVSKWYQSEQKALRALDNLSIFAISPEHLSLLQSFCDRSMQLQCTINEGQIWFGTSDRTEQLALTRVQSASTELFLWEAEC</sequence>
<dbReference type="RefSeq" id="WP_377335988.1">
    <property type="nucleotide sequence ID" value="NZ_JBHSGB010000017.1"/>
</dbReference>
<dbReference type="PIRSF" id="PIRSF011484">
    <property type="entry name" value="YaeQ"/>
    <property type="match status" value="1"/>
</dbReference>
<dbReference type="InterPro" id="IPR038590">
    <property type="entry name" value="YaeQ_sf"/>
</dbReference>
<keyword evidence="2" id="KW-1185">Reference proteome</keyword>
<dbReference type="EMBL" id="JBHSGB010000017">
    <property type="protein sequence ID" value="MFC4656688.1"/>
    <property type="molecule type" value="Genomic_DNA"/>
</dbReference>
<proteinExistence type="predicted"/>
<dbReference type="PANTHER" id="PTHR38784">
    <property type="entry name" value="SUCROSE PHOSPHORYLASE"/>
    <property type="match status" value="1"/>
</dbReference>
<comment type="caution">
    <text evidence="1">The sequence shown here is derived from an EMBL/GenBank/DDBJ whole genome shotgun (WGS) entry which is preliminary data.</text>
</comment>
<name>A0ABV9JQY6_9GAMM</name>
<organism evidence="1 2">
    <name type="scientific">Rheinheimera marina</name>
    <dbReference type="NCBI Taxonomy" id="1774958"/>
    <lineage>
        <taxon>Bacteria</taxon>
        <taxon>Pseudomonadati</taxon>
        <taxon>Pseudomonadota</taxon>
        <taxon>Gammaproteobacteria</taxon>
        <taxon>Chromatiales</taxon>
        <taxon>Chromatiaceae</taxon>
        <taxon>Rheinheimera</taxon>
    </lineage>
</organism>
<dbReference type="PANTHER" id="PTHR38784:SF1">
    <property type="entry name" value="SUCROSE PHOSPHORYLASE"/>
    <property type="match status" value="1"/>
</dbReference>
<reference evidence="2" key="1">
    <citation type="journal article" date="2019" name="Int. J. Syst. Evol. Microbiol.">
        <title>The Global Catalogue of Microorganisms (GCM) 10K type strain sequencing project: providing services to taxonomists for standard genome sequencing and annotation.</title>
        <authorList>
            <consortium name="The Broad Institute Genomics Platform"/>
            <consortium name="The Broad Institute Genome Sequencing Center for Infectious Disease"/>
            <person name="Wu L."/>
            <person name="Ma J."/>
        </authorList>
    </citation>
    <scope>NUCLEOTIDE SEQUENCE [LARGE SCALE GENOMIC DNA]</scope>
    <source>
        <strain evidence="2">DT28</strain>
    </source>
</reference>
<accession>A0ABV9JQY6</accession>
<evidence type="ECO:0000313" key="1">
    <source>
        <dbReference type="EMBL" id="MFC4656688.1"/>
    </source>
</evidence>
<dbReference type="Pfam" id="PF07152">
    <property type="entry name" value="YaeQ"/>
    <property type="match status" value="1"/>
</dbReference>
<dbReference type="InterPro" id="IPR009822">
    <property type="entry name" value="YaeQ"/>
</dbReference>
<evidence type="ECO:0000313" key="2">
    <source>
        <dbReference type="Proteomes" id="UP001595962"/>
    </source>
</evidence>
<gene>
    <name evidence="1" type="ORF">ACFO3I_16840</name>
</gene>